<comment type="caution">
    <text evidence="1">The sequence shown here is derived from an EMBL/GenBank/DDBJ whole genome shotgun (WGS) entry which is preliminary data.</text>
</comment>
<dbReference type="Proteomes" id="UP000292345">
    <property type="component" value="Unassembled WGS sequence"/>
</dbReference>
<proteinExistence type="predicted"/>
<dbReference type="SUPFAM" id="SSF53850">
    <property type="entry name" value="Periplasmic binding protein-like II"/>
    <property type="match status" value="1"/>
</dbReference>
<protein>
    <submittedName>
        <fullName evidence="1">Uncharacterized protein</fullName>
    </submittedName>
</protein>
<accession>A0A4Q7DYB8</accession>
<dbReference type="AlphaFoldDB" id="A0A4Q7DYB8"/>
<gene>
    <name evidence="1" type="ORF">C3B51_22325</name>
</gene>
<dbReference type="Gene3D" id="3.40.190.10">
    <property type="entry name" value="Periplasmic binding protein-like II"/>
    <property type="match status" value="2"/>
</dbReference>
<evidence type="ECO:0000313" key="2">
    <source>
        <dbReference type="Proteomes" id="UP000292345"/>
    </source>
</evidence>
<evidence type="ECO:0000313" key="1">
    <source>
        <dbReference type="EMBL" id="RZM71868.1"/>
    </source>
</evidence>
<sequence>MSKQSFAMCSLIRIGGSPDAPPISYAIREDSLRGIGFDFVRQILPKQTRIEIAKPMPWLRAIHWSRDGHIDLLVGLQSTHYPPEWFTYLEPPLTTSAHSVFYRRRELPLRNLHALLPLRGATLRGAKSATHSHSGFDLTQLTLTTADSVEKALKMLALDRIDYFIAPQWQAISSWLNLYNEQSLPLAMLPEPVHINPVYLALSNQSPCLADKEALEAAIIKAKREGLMEALLEQSFLYSNVVDQFHDLLR</sequence>
<name>A0A4Q7DYB8_9GAMM</name>
<reference evidence="1 2" key="1">
    <citation type="submission" date="2018-01" db="EMBL/GenBank/DDBJ databases">
        <title>Co-occurrence of chitin degradation, pigmentation and bioactivity in marine Pseudoalteromonas.</title>
        <authorList>
            <person name="Paulsen S."/>
            <person name="Gram L."/>
            <person name="Machado H."/>
        </authorList>
    </citation>
    <scope>NUCLEOTIDE SEQUENCE [LARGE SCALE GENOMIC DNA]</scope>
    <source>
        <strain evidence="1 2">S1946</strain>
    </source>
</reference>
<dbReference type="EMBL" id="PPUZ01000105">
    <property type="protein sequence ID" value="RZM71868.1"/>
    <property type="molecule type" value="Genomic_DNA"/>
</dbReference>
<dbReference type="RefSeq" id="WP_130246422.1">
    <property type="nucleotide sequence ID" value="NZ_PPUZ01000105.1"/>
</dbReference>
<organism evidence="1 2">
    <name type="scientific">Pseudoalteromonas rubra</name>
    <dbReference type="NCBI Taxonomy" id="43658"/>
    <lineage>
        <taxon>Bacteria</taxon>
        <taxon>Pseudomonadati</taxon>
        <taxon>Pseudomonadota</taxon>
        <taxon>Gammaproteobacteria</taxon>
        <taxon>Alteromonadales</taxon>
        <taxon>Pseudoalteromonadaceae</taxon>
        <taxon>Pseudoalteromonas</taxon>
    </lineage>
</organism>